<reference evidence="1 2" key="1">
    <citation type="journal article" date="2012" name="J. Bacteriol.">
        <title>Draft Genome Sequence of an Ammonia-Oxidizing Archaeon, "Candidatus Nitrosopumilus koreensis" AR1, from Marine Sediment.</title>
        <authorList>
            <person name="Park S.J."/>
            <person name="Kim J.G."/>
            <person name="Jung M.Y."/>
            <person name="Kim S.J."/>
            <person name="Cha I.T."/>
            <person name="Kwon K."/>
            <person name="Lee J.H."/>
            <person name="Rhee S.K."/>
        </authorList>
    </citation>
    <scope>NUCLEOTIDE SEQUENCE [LARGE SCALE GENOMIC DNA]</scope>
    <source>
        <strain evidence="1 2">AR1</strain>
    </source>
</reference>
<accession>K0B872</accession>
<dbReference type="GeneID" id="13724698"/>
<organism evidence="1 2">
    <name type="scientific">Candidatus Nitrosopumilus koreensis AR1</name>
    <dbReference type="NCBI Taxonomy" id="1229908"/>
    <lineage>
        <taxon>Archaea</taxon>
        <taxon>Nitrososphaerota</taxon>
        <taxon>Nitrososphaeria</taxon>
        <taxon>Nitrosopumilales</taxon>
        <taxon>Nitrosopumilaceae</taxon>
        <taxon>Nitrosopumilus</taxon>
    </lineage>
</organism>
<name>K0B872_9ARCH</name>
<gene>
    <name evidence="1" type="ORF">NKOR_09300</name>
</gene>
<dbReference type="RefSeq" id="WP_014964086.1">
    <property type="nucleotide sequence ID" value="NC_018655.1"/>
</dbReference>
<protein>
    <submittedName>
        <fullName evidence="1">Uncharacterized protein</fullName>
    </submittedName>
</protein>
<dbReference type="EMBL" id="CP003842">
    <property type="protein sequence ID" value="AFS81709.1"/>
    <property type="molecule type" value="Genomic_DNA"/>
</dbReference>
<evidence type="ECO:0000313" key="2">
    <source>
        <dbReference type="Proteomes" id="UP000006101"/>
    </source>
</evidence>
<dbReference type="AlphaFoldDB" id="K0B872"/>
<evidence type="ECO:0000313" key="1">
    <source>
        <dbReference type="EMBL" id="AFS81709.1"/>
    </source>
</evidence>
<dbReference type="PATRIC" id="fig|1229908.8.peg.2006"/>
<proteinExistence type="predicted"/>
<sequence>MSSKRIKLFKKFLKFGNFEYKTIQSLIMTLEEGLELIENYKKGLEKFLETLPEQSVQLGTEMVKTLTMNSKNEIKNLESIEKALKRPPKYESGLSE</sequence>
<dbReference type="Proteomes" id="UP000006101">
    <property type="component" value="Chromosome"/>
</dbReference>
<dbReference type="KEGG" id="nkr:NKOR_09300"/>
<dbReference type="HOGENOM" id="CLU_183472_0_0_2"/>
<keyword evidence="2" id="KW-1185">Reference proteome</keyword>